<gene>
    <name evidence="2" type="ORF">Metal_1706</name>
</gene>
<organism evidence="2 3">
    <name type="scientific">Methylomicrobium album BG8</name>
    <dbReference type="NCBI Taxonomy" id="686340"/>
    <lineage>
        <taxon>Bacteria</taxon>
        <taxon>Pseudomonadati</taxon>
        <taxon>Pseudomonadota</taxon>
        <taxon>Gammaproteobacteria</taxon>
        <taxon>Methylococcales</taxon>
        <taxon>Methylococcaceae</taxon>
        <taxon>Methylomicrobium</taxon>
    </lineage>
</organism>
<keyword evidence="3" id="KW-1185">Reference proteome</keyword>
<dbReference type="PANTHER" id="PTHR38591:SF1">
    <property type="entry name" value="BLL1000 PROTEIN"/>
    <property type="match status" value="1"/>
</dbReference>
<dbReference type="HOGENOM" id="CLU_040626_0_0_6"/>
<dbReference type="InterPro" id="IPR023374">
    <property type="entry name" value="AttH-like_dom_sf"/>
</dbReference>
<dbReference type="SUPFAM" id="SSF159245">
    <property type="entry name" value="AttH-like"/>
    <property type="match status" value="1"/>
</dbReference>
<dbReference type="eggNOG" id="COG5621">
    <property type="taxonomic scope" value="Bacteria"/>
</dbReference>
<evidence type="ECO:0000313" key="2">
    <source>
        <dbReference type="EMBL" id="EIC29476.1"/>
    </source>
</evidence>
<sequence>MMSGRLWLLPIALALAAGGGSMTFRYKDPAAVEPPQDDAFSDTLTSGDPGFERAYRPRPFSFPDDFGPHERFRTEWWYFTGNLQTGGGRQFGYELTFFRFALTPHRPASTSAWRTNQLYMAHFALTDAETGRFLADERFSRAASGLAGARNERYHVWLYDWKAEGRNNDGFPIRLQAGSGAHALDLNLKTQDSPVLQGDRGLSQKSAEPGNASYYYSYPRITTEGIITADGKSHRVTGESWMDREWSTSALAKEQAGWDWFALQLDNRSELMFYRFRRKDGRPDPNSTGAWFPADRSKLPLTDREVVVEVLGYWKSPHSKITYPARWRLSVPGQKLSLEIVPLINDQELNLSYRYWEGAVSVRGRWNGKEIEGKGYVELTGY</sequence>
<feature type="domain" description="AttH" evidence="1">
    <location>
        <begin position="74"/>
        <end position="248"/>
    </location>
</feature>
<dbReference type="InterPro" id="IPR010791">
    <property type="entry name" value="AttH_dom"/>
</dbReference>
<dbReference type="STRING" id="686340.Metal_1706"/>
<dbReference type="EMBL" id="CM001475">
    <property type="protein sequence ID" value="EIC29476.1"/>
    <property type="molecule type" value="Genomic_DNA"/>
</dbReference>
<proteinExistence type="predicted"/>
<dbReference type="Proteomes" id="UP000005090">
    <property type="component" value="Chromosome"/>
</dbReference>
<accession>H8GMS4</accession>
<keyword evidence="2" id="KW-0378">Hydrolase</keyword>
<dbReference type="PANTHER" id="PTHR38591">
    <property type="entry name" value="HYDROLASE"/>
    <property type="match status" value="1"/>
</dbReference>
<dbReference type="Pfam" id="PF07143">
    <property type="entry name" value="CrtC"/>
    <property type="match status" value="1"/>
</dbReference>
<dbReference type="GO" id="GO:0016787">
    <property type="term" value="F:hydrolase activity"/>
    <property type="evidence" value="ECO:0007669"/>
    <property type="project" value="UniProtKB-KW"/>
</dbReference>
<dbReference type="Pfam" id="PF17186">
    <property type="entry name" value="Lipocalin_9"/>
    <property type="match status" value="1"/>
</dbReference>
<dbReference type="AlphaFoldDB" id="H8GMS4"/>
<protein>
    <submittedName>
        <fullName evidence="2">Putative secreted hydrolase</fullName>
    </submittedName>
</protein>
<reference evidence="2 3" key="1">
    <citation type="journal article" date="2013" name="Genome Announc.">
        <title>Genome Sequence of the Obligate Gammaproteobacterial Methanotroph Methylomicrobium album Strain BG8.</title>
        <authorList>
            <person name="Kits K.D."/>
            <person name="Kalyuzhnaya M.G."/>
            <person name="Klotz M.G."/>
            <person name="Jetten M.S."/>
            <person name="Op den Camp H.J."/>
            <person name="Vuilleumier S."/>
            <person name="Bringel F."/>
            <person name="Dispirito A.A."/>
            <person name="Murrell J.C."/>
            <person name="Bruce D."/>
            <person name="Cheng J.F."/>
            <person name="Copeland A."/>
            <person name="Goodwin L."/>
            <person name="Hauser L."/>
            <person name="Lajus A."/>
            <person name="Land M.L."/>
            <person name="Lapidus A."/>
            <person name="Lucas S."/>
            <person name="Medigue C."/>
            <person name="Pitluck S."/>
            <person name="Woyke T."/>
            <person name="Zeytun A."/>
            <person name="Stein L.Y."/>
        </authorList>
    </citation>
    <scope>NUCLEOTIDE SEQUENCE [LARGE SCALE GENOMIC DNA]</scope>
    <source>
        <strain evidence="2 3">BG8</strain>
    </source>
</reference>
<dbReference type="Gene3D" id="2.40.370.10">
    <property type="entry name" value="AttH-like domain"/>
    <property type="match status" value="2"/>
</dbReference>
<evidence type="ECO:0000259" key="1">
    <source>
        <dbReference type="Pfam" id="PF07143"/>
    </source>
</evidence>
<evidence type="ECO:0000313" key="3">
    <source>
        <dbReference type="Proteomes" id="UP000005090"/>
    </source>
</evidence>
<name>H8GMS4_METAL</name>